<dbReference type="GO" id="GO:0016846">
    <property type="term" value="F:carbon-sulfur lyase activity"/>
    <property type="evidence" value="ECO:0007669"/>
    <property type="project" value="TreeGrafter"/>
</dbReference>
<dbReference type="PANTHER" id="PTHR11808">
    <property type="entry name" value="TRANS-SULFURATION ENZYME FAMILY MEMBER"/>
    <property type="match status" value="1"/>
</dbReference>
<evidence type="ECO:0000313" key="9">
    <source>
        <dbReference type="EMBL" id="CAE0687529.1"/>
    </source>
</evidence>
<gene>
    <name evidence="9" type="ORF">PCAL00307_LOCUS2963</name>
</gene>
<evidence type="ECO:0000256" key="1">
    <source>
        <dbReference type="ARBA" id="ARBA00001933"/>
    </source>
</evidence>
<dbReference type="InterPro" id="IPR015421">
    <property type="entry name" value="PyrdxlP-dep_Trfase_major"/>
</dbReference>
<dbReference type="GO" id="GO:0030170">
    <property type="term" value="F:pyridoxal phosphate binding"/>
    <property type="evidence" value="ECO:0007669"/>
    <property type="project" value="InterPro"/>
</dbReference>
<dbReference type="EMBL" id="HBIW01003592">
    <property type="protein sequence ID" value="CAE0687529.1"/>
    <property type="molecule type" value="Transcribed_RNA"/>
</dbReference>
<organism evidence="9">
    <name type="scientific">Pelagomonas calceolata</name>
    <dbReference type="NCBI Taxonomy" id="35677"/>
    <lineage>
        <taxon>Eukaryota</taxon>
        <taxon>Sar</taxon>
        <taxon>Stramenopiles</taxon>
        <taxon>Ochrophyta</taxon>
        <taxon>Pelagophyceae</taxon>
        <taxon>Pelagomonadales</taxon>
        <taxon>Pelagomonadaceae</taxon>
        <taxon>Pelagomonas</taxon>
    </lineage>
</organism>
<reference evidence="9" key="1">
    <citation type="submission" date="2021-01" db="EMBL/GenBank/DDBJ databases">
        <authorList>
            <person name="Corre E."/>
            <person name="Pelletier E."/>
            <person name="Niang G."/>
            <person name="Scheremetjew M."/>
            <person name="Finn R."/>
            <person name="Kale V."/>
            <person name="Holt S."/>
            <person name="Cochrane G."/>
            <person name="Meng A."/>
            <person name="Brown T."/>
            <person name="Cohen L."/>
        </authorList>
    </citation>
    <scope>NUCLEOTIDE SEQUENCE</scope>
    <source>
        <strain evidence="9">CCMP1756</strain>
    </source>
</reference>
<dbReference type="Gene3D" id="3.40.640.10">
    <property type="entry name" value="Type I PLP-dependent aspartate aminotransferase-like (Major domain)"/>
    <property type="match status" value="1"/>
</dbReference>
<dbReference type="SUPFAM" id="SSF53383">
    <property type="entry name" value="PLP-dependent transferases"/>
    <property type="match status" value="1"/>
</dbReference>
<keyword evidence="2 7" id="KW-0663">Pyridoxal phosphate</keyword>
<dbReference type="FunFam" id="3.40.640.10:FF:000046">
    <property type="entry name" value="Cystathionine gamma-lyase"/>
    <property type="match status" value="1"/>
</dbReference>
<dbReference type="PANTHER" id="PTHR11808:SF80">
    <property type="entry name" value="CYSTATHIONINE GAMMA-LYASE"/>
    <property type="match status" value="1"/>
</dbReference>
<evidence type="ECO:0000256" key="2">
    <source>
        <dbReference type="ARBA" id="ARBA00022898"/>
    </source>
</evidence>
<protein>
    <recommendedName>
        <fullName evidence="6">plant cystathionine gamma-synthase</fullName>
        <ecNumber evidence="6">2.5.1.160</ecNumber>
    </recommendedName>
</protein>
<dbReference type="PIRSF" id="PIRSF001434">
    <property type="entry name" value="CGS"/>
    <property type="match status" value="1"/>
</dbReference>
<comment type="cofactor">
    <cofactor evidence="1 8">
        <name>pyridoxal 5'-phosphate</name>
        <dbReference type="ChEBI" id="CHEBI:597326"/>
    </cofactor>
</comment>
<dbReference type="CDD" id="cd00614">
    <property type="entry name" value="CGS_like"/>
    <property type="match status" value="1"/>
</dbReference>
<dbReference type="InterPro" id="IPR000277">
    <property type="entry name" value="Cys/Met-Metab_PyrdxlP-dep_enz"/>
</dbReference>
<comment type="similarity">
    <text evidence="8">Belongs to the trans-sulfuration enzymes family.</text>
</comment>
<dbReference type="PROSITE" id="PS00868">
    <property type="entry name" value="CYS_MET_METAB_PP"/>
    <property type="match status" value="1"/>
</dbReference>
<dbReference type="Gene3D" id="3.90.1150.10">
    <property type="entry name" value="Aspartate Aminotransferase, domain 1"/>
    <property type="match status" value="1"/>
</dbReference>
<dbReference type="InterPro" id="IPR015424">
    <property type="entry name" value="PyrdxlP-dep_Trfase"/>
</dbReference>
<dbReference type="GO" id="GO:0009086">
    <property type="term" value="P:methionine biosynthetic process"/>
    <property type="evidence" value="ECO:0007669"/>
    <property type="project" value="UniProtKB-ARBA"/>
</dbReference>
<dbReference type="InterPro" id="IPR015422">
    <property type="entry name" value="PyrdxlP-dep_Trfase_small"/>
</dbReference>
<proteinExistence type="inferred from homology"/>
<feature type="modified residue" description="N6-(pyridoxal phosphate)lysine" evidence="7">
    <location>
        <position position="159"/>
    </location>
</feature>
<comment type="catalytic activity">
    <reaction evidence="5">
        <text>O-phospho-L-homoserine + L-cysteine = L,L-cystathionine + phosphate</text>
        <dbReference type="Rhea" id="RHEA:80891"/>
        <dbReference type="ChEBI" id="CHEBI:35235"/>
        <dbReference type="ChEBI" id="CHEBI:43474"/>
        <dbReference type="ChEBI" id="CHEBI:57590"/>
        <dbReference type="ChEBI" id="CHEBI:58161"/>
        <dbReference type="EC" id="2.5.1.160"/>
    </reaction>
</comment>
<dbReference type="GO" id="GO:0019346">
    <property type="term" value="P:transsulfuration"/>
    <property type="evidence" value="ECO:0007669"/>
    <property type="project" value="InterPro"/>
</dbReference>
<dbReference type="AlphaFoldDB" id="A0A7S3ZM95"/>
<evidence type="ECO:0000256" key="4">
    <source>
        <dbReference type="ARBA" id="ARBA00093222"/>
    </source>
</evidence>
<comment type="catalytic activity">
    <reaction evidence="4">
        <text>O-succinyl-L-homoserine + L-cysteine = L,L-cystathionine + succinate + H(+)</text>
        <dbReference type="Rhea" id="RHEA:20397"/>
        <dbReference type="ChEBI" id="CHEBI:15378"/>
        <dbReference type="ChEBI" id="CHEBI:30031"/>
        <dbReference type="ChEBI" id="CHEBI:35235"/>
        <dbReference type="ChEBI" id="CHEBI:57661"/>
        <dbReference type="ChEBI" id="CHEBI:58161"/>
    </reaction>
</comment>
<evidence type="ECO:0000256" key="3">
    <source>
        <dbReference type="ARBA" id="ARBA00060510"/>
    </source>
</evidence>
<dbReference type="FunFam" id="3.90.1150.10:FF:000033">
    <property type="entry name" value="Cystathionine gamma-synthase"/>
    <property type="match status" value="1"/>
</dbReference>
<name>A0A7S3ZM95_9STRA</name>
<comment type="pathway">
    <text evidence="3">Amino-acid biosynthesis; L-methionine biosynthesis via de novo pathway; L-cystathionine from O-succinyl-L-homoserine: step 1/1.</text>
</comment>
<sequence length="347" mass="36750">MAKGYSYSRTTNPTVAVLEAKVAELEGAAGSCCFATGMAATVTVMSAFLSQGDHCVLTDCSYGGTNRAARELFGKFGVEFSFVDFRDADAVAAACRPNTKLVFSETPANPTLTLTDLAAVSAVARARGALHCCDATFATPLMLRPLALGCDLSLHSTTKYFDGHNMTVGGVVSAKTAALAERLHFWRNVHGNIMAPHTAFLTLQSSKTMGVRCRAQAANALKVATFLETHPKVARVVYPGLASFPQAELAARQHAGGFHGGMLWCEVKGGSAAGRRLMDTCQRPWSLCENLGAVESIITCPSVMTHANMLPEDRLKVGITDGFIRLSCGVEDAGDLVRALKIALDAL</sequence>
<dbReference type="GO" id="GO:0005737">
    <property type="term" value="C:cytoplasm"/>
    <property type="evidence" value="ECO:0007669"/>
    <property type="project" value="TreeGrafter"/>
</dbReference>
<evidence type="ECO:0000256" key="5">
    <source>
        <dbReference type="ARBA" id="ARBA00093261"/>
    </source>
</evidence>
<evidence type="ECO:0000256" key="7">
    <source>
        <dbReference type="PIRSR" id="PIRSR001434-2"/>
    </source>
</evidence>
<dbReference type="InterPro" id="IPR054542">
    <property type="entry name" value="Cys_met_metab_PP"/>
</dbReference>
<dbReference type="EC" id="2.5.1.160" evidence="6"/>
<dbReference type="Pfam" id="PF01053">
    <property type="entry name" value="Cys_Met_Meta_PP"/>
    <property type="match status" value="1"/>
</dbReference>
<evidence type="ECO:0000256" key="6">
    <source>
        <dbReference type="ARBA" id="ARBA00093596"/>
    </source>
</evidence>
<accession>A0A7S3ZM95</accession>
<evidence type="ECO:0000256" key="8">
    <source>
        <dbReference type="RuleBase" id="RU362118"/>
    </source>
</evidence>